<evidence type="ECO:0000313" key="4">
    <source>
        <dbReference type="Proteomes" id="UP000279259"/>
    </source>
</evidence>
<name>A0A427YIQ1_9TREE</name>
<reference evidence="3 4" key="1">
    <citation type="submission" date="2018-11" db="EMBL/GenBank/DDBJ databases">
        <title>Genome sequence of Saitozyma podzolica DSM 27192.</title>
        <authorList>
            <person name="Aliyu H."/>
            <person name="Gorte O."/>
            <person name="Ochsenreither K."/>
        </authorList>
    </citation>
    <scope>NUCLEOTIDE SEQUENCE [LARGE SCALE GENOMIC DNA]</scope>
    <source>
        <strain evidence="3 4">DSM 27192</strain>
    </source>
</reference>
<sequence>MSLQERLGSQNAMQLLGLAAGLSMPSAGVTYNFALMLFGIVAHELTTSTEPLRLFLMFLAFSTIFDVLSILSGESSGLIFILAIIILVLKAPIFYSCMNSLRNRGSDLRWGVPSGLQGGLQGLGERVGGGQGGWSMPGGFGNASSQPAQTAGGAGAQGTFPSSGGFRLGGEDDEAQAGPPPAPAPGRNGYSSIA</sequence>
<proteinExistence type="predicted"/>
<evidence type="ECO:0000256" key="1">
    <source>
        <dbReference type="SAM" id="MobiDB-lite"/>
    </source>
</evidence>
<keyword evidence="2" id="KW-1133">Transmembrane helix</keyword>
<organism evidence="3 4">
    <name type="scientific">Saitozyma podzolica</name>
    <dbReference type="NCBI Taxonomy" id="1890683"/>
    <lineage>
        <taxon>Eukaryota</taxon>
        <taxon>Fungi</taxon>
        <taxon>Dikarya</taxon>
        <taxon>Basidiomycota</taxon>
        <taxon>Agaricomycotina</taxon>
        <taxon>Tremellomycetes</taxon>
        <taxon>Tremellales</taxon>
        <taxon>Trimorphomycetaceae</taxon>
        <taxon>Saitozyma</taxon>
    </lineage>
</organism>
<feature type="transmembrane region" description="Helical" evidence="2">
    <location>
        <begin position="77"/>
        <end position="95"/>
    </location>
</feature>
<protein>
    <submittedName>
        <fullName evidence="3">Uncharacterized protein</fullName>
    </submittedName>
</protein>
<keyword evidence="4" id="KW-1185">Reference proteome</keyword>
<feature type="transmembrane region" description="Helical" evidence="2">
    <location>
        <begin position="54"/>
        <end position="71"/>
    </location>
</feature>
<accession>A0A427YIQ1</accession>
<feature type="region of interest" description="Disordered" evidence="1">
    <location>
        <begin position="134"/>
        <end position="194"/>
    </location>
</feature>
<comment type="caution">
    <text evidence="3">The sequence shown here is derived from an EMBL/GenBank/DDBJ whole genome shotgun (WGS) entry which is preliminary data.</text>
</comment>
<evidence type="ECO:0000313" key="3">
    <source>
        <dbReference type="EMBL" id="RSH90962.1"/>
    </source>
</evidence>
<dbReference type="STRING" id="1890683.A0A427YIQ1"/>
<evidence type="ECO:0000256" key="2">
    <source>
        <dbReference type="SAM" id="Phobius"/>
    </source>
</evidence>
<dbReference type="OrthoDB" id="2592270at2759"/>
<dbReference type="Proteomes" id="UP000279259">
    <property type="component" value="Unassembled WGS sequence"/>
</dbReference>
<feature type="transmembrane region" description="Helical" evidence="2">
    <location>
        <begin position="12"/>
        <end position="42"/>
    </location>
</feature>
<dbReference type="EMBL" id="RSCD01000009">
    <property type="protein sequence ID" value="RSH90962.1"/>
    <property type="molecule type" value="Genomic_DNA"/>
</dbReference>
<keyword evidence="2" id="KW-0472">Membrane</keyword>
<keyword evidence="2" id="KW-0812">Transmembrane</keyword>
<dbReference type="AlphaFoldDB" id="A0A427YIQ1"/>
<gene>
    <name evidence="3" type="ORF">EHS25_010138</name>
</gene>